<protein>
    <submittedName>
        <fullName evidence="7">ATP synthase subunit I</fullName>
    </submittedName>
</protein>
<comment type="caution">
    <text evidence="7">The sequence shown here is derived from an EMBL/GenBank/DDBJ whole genome shotgun (WGS) entry which is preliminary data.</text>
</comment>
<evidence type="ECO:0000256" key="2">
    <source>
        <dbReference type="ARBA" id="ARBA00022475"/>
    </source>
</evidence>
<evidence type="ECO:0000256" key="5">
    <source>
        <dbReference type="ARBA" id="ARBA00023136"/>
    </source>
</evidence>
<dbReference type="PANTHER" id="PTHR40035">
    <property type="entry name" value="ATP SYNTHASE PROTEIN I"/>
    <property type="match status" value="1"/>
</dbReference>
<keyword evidence="3 6" id="KW-0812">Transmembrane</keyword>
<feature type="transmembrane region" description="Helical" evidence="6">
    <location>
        <begin position="102"/>
        <end position="123"/>
    </location>
</feature>
<evidence type="ECO:0000313" key="7">
    <source>
        <dbReference type="EMBL" id="MDG5755625.1"/>
    </source>
</evidence>
<comment type="subcellular location">
    <subcellularLocation>
        <location evidence="1">Cell membrane</location>
        <topology evidence="1">Multi-pass membrane protein</topology>
    </subcellularLocation>
</comment>
<dbReference type="Pfam" id="PF03899">
    <property type="entry name" value="ATP-synt_I"/>
    <property type="match status" value="1"/>
</dbReference>
<dbReference type="EMBL" id="JARULN010000038">
    <property type="protein sequence ID" value="MDG5755625.1"/>
    <property type="molecule type" value="Genomic_DNA"/>
</dbReference>
<evidence type="ECO:0000256" key="1">
    <source>
        <dbReference type="ARBA" id="ARBA00004651"/>
    </source>
</evidence>
<proteinExistence type="predicted"/>
<dbReference type="InterPro" id="IPR005598">
    <property type="entry name" value="ATP_synth_I"/>
</dbReference>
<evidence type="ECO:0000256" key="3">
    <source>
        <dbReference type="ARBA" id="ARBA00022692"/>
    </source>
</evidence>
<keyword evidence="8" id="KW-1185">Reference proteome</keyword>
<feature type="transmembrane region" description="Helical" evidence="6">
    <location>
        <begin position="34"/>
        <end position="53"/>
    </location>
</feature>
<keyword evidence="4 6" id="KW-1133">Transmembrane helix</keyword>
<reference evidence="7 8" key="1">
    <citation type="submission" date="2023-04" db="EMBL/GenBank/DDBJ databases">
        <title>Ectobacillus antri isolated from activated sludge.</title>
        <authorList>
            <person name="Yan P."/>
            <person name="Liu X."/>
        </authorList>
    </citation>
    <scope>NUCLEOTIDE SEQUENCE [LARGE SCALE GENOMIC DNA]</scope>
    <source>
        <strain evidence="7 8">C18H</strain>
    </source>
</reference>
<dbReference type="Proteomes" id="UP001218246">
    <property type="component" value="Unassembled WGS sequence"/>
</dbReference>
<feature type="transmembrane region" description="Helical" evidence="6">
    <location>
        <begin position="74"/>
        <end position="96"/>
    </location>
</feature>
<organism evidence="7 8">
    <name type="scientific">Ectobacillus antri</name>
    <dbReference type="NCBI Taxonomy" id="2486280"/>
    <lineage>
        <taxon>Bacteria</taxon>
        <taxon>Bacillati</taxon>
        <taxon>Bacillota</taxon>
        <taxon>Bacilli</taxon>
        <taxon>Bacillales</taxon>
        <taxon>Bacillaceae</taxon>
        <taxon>Ectobacillus</taxon>
    </lineage>
</organism>
<sequence length="130" mass="14946">MITMHELVRRQTKYTLYLIALFVLGWGFTPYQKVFLGMAFGTAAGLLGLRLVAWKTDKLLDRVERGDAKVRFKANAVSTYPRLAAIGLGIIFAVRYQHMMEAWSFGLGLLTVYLVMIIDFIYLQYGREER</sequence>
<dbReference type="InterPro" id="IPR039072">
    <property type="entry name" value="ATP_synth_I_Bacilli"/>
</dbReference>
<gene>
    <name evidence="7" type="ORF">P6P90_17195</name>
</gene>
<evidence type="ECO:0000313" key="8">
    <source>
        <dbReference type="Proteomes" id="UP001218246"/>
    </source>
</evidence>
<dbReference type="RefSeq" id="WP_124564101.1">
    <property type="nucleotide sequence ID" value="NZ_JARRRY010000031.1"/>
</dbReference>
<keyword evidence="2" id="KW-1003">Cell membrane</keyword>
<evidence type="ECO:0000256" key="4">
    <source>
        <dbReference type="ARBA" id="ARBA00022989"/>
    </source>
</evidence>
<dbReference type="PANTHER" id="PTHR40035:SF1">
    <property type="entry name" value="ATP SYNTHASE PROTEIN I"/>
    <property type="match status" value="1"/>
</dbReference>
<accession>A0ABT6H8G7</accession>
<evidence type="ECO:0000256" key="6">
    <source>
        <dbReference type="SAM" id="Phobius"/>
    </source>
</evidence>
<feature type="transmembrane region" description="Helical" evidence="6">
    <location>
        <begin position="12"/>
        <end position="28"/>
    </location>
</feature>
<name>A0ABT6H8G7_9BACI</name>
<keyword evidence="5 6" id="KW-0472">Membrane</keyword>